<dbReference type="InterPro" id="IPR017972">
    <property type="entry name" value="Cyt_P450_CS"/>
</dbReference>
<dbReference type="PANTHER" id="PTHR24291:SF50">
    <property type="entry name" value="BIFUNCTIONAL ALBAFLAVENONE MONOOXYGENASE_TERPENE SYNTHASE"/>
    <property type="match status" value="1"/>
</dbReference>
<keyword evidence="2 7" id="KW-0349">Heme</keyword>
<evidence type="ECO:0000256" key="7">
    <source>
        <dbReference type="PIRSR" id="PIRSR602401-1"/>
    </source>
</evidence>
<keyword evidence="4 8" id="KW-0560">Oxidoreductase</keyword>
<comment type="similarity">
    <text evidence="1 8">Belongs to the cytochrome P450 family.</text>
</comment>
<dbReference type="InterPro" id="IPR002401">
    <property type="entry name" value="Cyt_P450_E_grp-I"/>
</dbReference>
<evidence type="ECO:0000256" key="4">
    <source>
        <dbReference type="ARBA" id="ARBA00023002"/>
    </source>
</evidence>
<dbReference type="SUPFAM" id="SSF48264">
    <property type="entry name" value="Cytochrome P450"/>
    <property type="match status" value="1"/>
</dbReference>
<dbReference type="CDD" id="cd20620">
    <property type="entry name" value="CYP132-like"/>
    <property type="match status" value="1"/>
</dbReference>
<evidence type="ECO:0000256" key="3">
    <source>
        <dbReference type="ARBA" id="ARBA00022723"/>
    </source>
</evidence>
<dbReference type="InterPro" id="IPR050196">
    <property type="entry name" value="Cytochrome_P450_Monoox"/>
</dbReference>
<dbReference type="PANTHER" id="PTHR24291">
    <property type="entry name" value="CYTOCHROME P450 FAMILY 4"/>
    <property type="match status" value="1"/>
</dbReference>
<dbReference type="PRINTS" id="PR00463">
    <property type="entry name" value="EP450I"/>
</dbReference>
<dbReference type="InterPro" id="IPR001128">
    <property type="entry name" value="Cyt_P450"/>
</dbReference>
<keyword evidence="5 7" id="KW-0408">Iron</keyword>
<dbReference type="PROSITE" id="PS00086">
    <property type="entry name" value="CYTOCHROME_P450"/>
    <property type="match status" value="1"/>
</dbReference>
<comment type="cofactor">
    <cofactor evidence="7">
        <name>heme</name>
        <dbReference type="ChEBI" id="CHEBI:30413"/>
    </cofactor>
</comment>
<name>A0A1S1KJ64_MYCCH</name>
<dbReference type="GO" id="GO:0016705">
    <property type="term" value="F:oxidoreductase activity, acting on paired donors, with incorporation or reduction of molecular oxygen"/>
    <property type="evidence" value="ECO:0007669"/>
    <property type="project" value="InterPro"/>
</dbReference>
<dbReference type="Proteomes" id="UP000179441">
    <property type="component" value="Unassembled WGS sequence"/>
</dbReference>
<comment type="caution">
    <text evidence="9">The sequence shown here is derived from an EMBL/GenBank/DDBJ whole genome shotgun (WGS) entry which is preliminary data.</text>
</comment>
<keyword evidence="10" id="KW-1185">Reference proteome</keyword>
<evidence type="ECO:0000256" key="2">
    <source>
        <dbReference type="ARBA" id="ARBA00022617"/>
    </source>
</evidence>
<keyword evidence="6 8" id="KW-0503">Monooxygenase</keyword>
<keyword evidence="3 7" id="KW-0479">Metal-binding</keyword>
<proteinExistence type="inferred from homology"/>
<feature type="binding site" description="axial binding residue" evidence="7">
    <location>
        <position position="417"/>
    </location>
    <ligand>
        <name>heme</name>
        <dbReference type="ChEBI" id="CHEBI:30413"/>
    </ligand>
    <ligandPart>
        <name>Fe</name>
        <dbReference type="ChEBI" id="CHEBI:18248"/>
    </ligandPart>
</feature>
<dbReference type="GO" id="GO:0020037">
    <property type="term" value="F:heme binding"/>
    <property type="evidence" value="ECO:0007669"/>
    <property type="project" value="InterPro"/>
</dbReference>
<dbReference type="GO" id="GO:0004497">
    <property type="term" value="F:monooxygenase activity"/>
    <property type="evidence" value="ECO:0007669"/>
    <property type="project" value="UniProtKB-KW"/>
</dbReference>
<dbReference type="Gene3D" id="1.10.630.10">
    <property type="entry name" value="Cytochrome P450"/>
    <property type="match status" value="1"/>
</dbReference>
<dbReference type="Pfam" id="PF00067">
    <property type="entry name" value="p450"/>
    <property type="match status" value="1"/>
</dbReference>
<organism evidence="9 10">
    <name type="scientific">Mycobacteroides chelonae</name>
    <name type="common">Mycobacterium chelonae</name>
    <dbReference type="NCBI Taxonomy" id="1774"/>
    <lineage>
        <taxon>Bacteria</taxon>
        <taxon>Bacillati</taxon>
        <taxon>Actinomycetota</taxon>
        <taxon>Actinomycetes</taxon>
        <taxon>Mycobacteriales</taxon>
        <taxon>Mycobacteriaceae</taxon>
        <taxon>Mycobacteroides</taxon>
    </lineage>
</organism>
<dbReference type="AlphaFoldDB" id="A0A1S1KJ64"/>
<evidence type="ECO:0000256" key="1">
    <source>
        <dbReference type="ARBA" id="ARBA00010617"/>
    </source>
</evidence>
<dbReference type="EMBL" id="MLIS01000001">
    <property type="protein sequence ID" value="OHU80489.1"/>
    <property type="molecule type" value="Genomic_DNA"/>
</dbReference>
<evidence type="ECO:0000256" key="6">
    <source>
        <dbReference type="ARBA" id="ARBA00023033"/>
    </source>
</evidence>
<dbReference type="PRINTS" id="PR00385">
    <property type="entry name" value="P450"/>
</dbReference>
<evidence type="ECO:0000313" key="9">
    <source>
        <dbReference type="EMBL" id="OHU80489.1"/>
    </source>
</evidence>
<dbReference type="GO" id="GO:0005506">
    <property type="term" value="F:iron ion binding"/>
    <property type="evidence" value="ECO:0007669"/>
    <property type="project" value="InterPro"/>
</dbReference>
<reference evidence="9 10" key="1">
    <citation type="submission" date="2016-10" db="EMBL/GenBank/DDBJ databases">
        <title>Evaluation of Human, Veterinary and Environmental Mycobacterium chelonae Isolates by Core Genome Phylogenomic Analysis, Targeted Gene Comparison, and Anti-microbial Susceptibility Patterns: A Tale of Mistaken Identities.</title>
        <authorList>
            <person name="Fogelson S.B."/>
            <person name="Camus A.C."/>
            <person name="Lorenz W."/>
            <person name="Vasireddy R."/>
            <person name="Vasireddy S."/>
            <person name="Smith T."/>
            <person name="Brown-Elliott B.A."/>
            <person name="Wallace R.J.Jr."/>
            <person name="Hasan N.A."/>
            <person name="Reischl U."/>
            <person name="Sanchez S."/>
        </authorList>
    </citation>
    <scope>NUCLEOTIDE SEQUENCE [LARGE SCALE GENOMIC DNA]</scope>
    <source>
        <strain evidence="9 10">15518</strain>
    </source>
</reference>
<evidence type="ECO:0000313" key="10">
    <source>
        <dbReference type="Proteomes" id="UP000179441"/>
    </source>
</evidence>
<evidence type="ECO:0000256" key="5">
    <source>
        <dbReference type="ARBA" id="ARBA00023004"/>
    </source>
</evidence>
<evidence type="ECO:0000256" key="8">
    <source>
        <dbReference type="RuleBase" id="RU000461"/>
    </source>
</evidence>
<protein>
    <submittedName>
        <fullName evidence="9">Cytochrome</fullName>
    </submittedName>
</protein>
<sequence>MKGDKPLLVSGAPATRLNGLLMTFEVARYGLDPDQGLVRRIAGRDITRWRCGNRNFVGLTHPDYIDHVFHAGRLNYHKSFEFELLRALLGLNLFTDEEESWQWHRTLLNPMFAKRRLNGLVDLMIEPIEEMVAEIDSQGDGPIEMSLSDAMVRLTLNIVGNALFGRQFGAISDAMSDKVTAGLRFGVKFLRLFLIAEPPRWLFRTVMRGAFLPVPLPWPFRHVQVVAKTLDKAVWDLVRDRKANPIDGVDLLNYMLTTEAEDGKPLSDKRVRDESITFMLAGHETTANALSWMWYLLALNTNARDRMLAEIDQVLQGRTPGADDLSKLPWTTACFLEAMRYYSPAWIVPRVAVKDDVIGGHRIRKGTTIIMPGHLVHHDERWWADPDEFDPSRFLPGEGKDRPRSAYMPFGGGKRICIGQSFATMESVLVTAILSQHFVFDLKPGHPVDPEGTLTLRPRHGLQAIARRRHVA</sequence>
<accession>A0A1S1KJ64</accession>
<dbReference type="InterPro" id="IPR036396">
    <property type="entry name" value="Cyt_P450_sf"/>
</dbReference>
<gene>
    <name evidence="9" type="ORF">BKG84_04935</name>
</gene>